<evidence type="ECO:0000313" key="2">
    <source>
        <dbReference type="EMBL" id="RSU45813.1"/>
    </source>
</evidence>
<proteinExistence type="predicted"/>
<dbReference type="EMBL" id="QRAL01000069">
    <property type="protein sequence ID" value="RSU45813.1"/>
    <property type="molecule type" value="Genomic_DNA"/>
</dbReference>
<evidence type="ECO:0000313" key="4">
    <source>
        <dbReference type="Proteomes" id="UP000287401"/>
    </source>
</evidence>
<reference evidence="2 4" key="2">
    <citation type="submission" date="2018-07" db="EMBL/GenBank/DDBJ databases">
        <title>Genomic and Epidemiologic Investigation of an Indolent Hospital Outbreak.</title>
        <authorList>
            <person name="Johnson R.C."/>
            <person name="Deming C."/>
            <person name="Conlan S."/>
            <person name="Zellmer C.J."/>
            <person name="Michelin A.V."/>
            <person name="Lee-Lin S."/>
            <person name="Thomas P.J."/>
            <person name="Park M."/>
            <person name="Weingarten R.A."/>
            <person name="Less J."/>
            <person name="Dekker J.P."/>
            <person name="Frank K.M."/>
            <person name="Musser K.A."/>
            <person name="Mcquiston J.R."/>
            <person name="Henderson D.K."/>
            <person name="Lau A.F."/>
            <person name="Palmore T.N."/>
            <person name="Segre J.A."/>
        </authorList>
    </citation>
    <scope>NUCLEOTIDE SEQUENCE [LARGE SCALE GENOMIC DNA]</scope>
    <source>
        <strain evidence="2 4">SK-NIH.Env6_1116</strain>
    </source>
</reference>
<evidence type="ECO:0000313" key="3">
    <source>
        <dbReference type="Proteomes" id="UP000219422"/>
    </source>
</evidence>
<reference evidence="1 3" key="1">
    <citation type="submission" date="2017-10" db="EMBL/GenBank/DDBJ databases">
        <title>Sphingobium yanoikuyae S72.</title>
        <authorList>
            <person name="Sanchez E."/>
            <person name="Bustos P."/>
            <person name="Mendoza P."/>
            <person name="Guo X."/>
            <person name="Mendoza A."/>
        </authorList>
    </citation>
    <scope>NUCLEOTIDE SEQUENCE [LARGE SCALE GENOMIC DNA]</scope>
    <source>
        <strain evidence="1 3">S72</strain>
    </source>
</reference>
<accession>A0A291MX04</accession>
<dbReference type="KEGG" id="sya:A6768_05040"/>
<dbReference type="GeneID" id="97012908"/>
<gene>
    <name evidence="1" type="ORF">A6768_05040</name>
    <name evidence="2" type="ORF">DAH51_26990</name>
</gene>
<dbReference type="Proteomes" id="UP000287401">
    <property type="component" value="Unassembled WGS sequence"/>
</dbReference>
<protein>
    <submittedName>
        <fullName evidence="1">Uncharacterized protein</fullName>
    </submittedName>
</protein>
<dbReference type="InterPro" id="IPR054234">
    <property type="entry name" value="DUF6961"/>
</dbReference>
<dbReference type="RefSeq" id="WP_097382788.1">
    <property type="nucleotide sequence ID" value="NZ_CP023741.1"/>
</dbReference>
<name>A0A291MX04_SPHYA</name>
<dbReference type="Pfam" id="PF22284">
    <property type="entry name" value="DUF6961"/>
    <property type="match status" value="1"/>
</dbReference>
<sequence>MAYSVNEWTLWASARMVISKQGCNALEHARTRISELTAEGDEAGAKVWRLIAERIDLLVDPISEEPLSRQ</sequence>
<evidence type="ECO:0000313" key="1">
    <source>
        <dbReference type="EMBL" id="ATI79450.1"/>
    </source>
</evidence>
<dbReference type="AlphaFoldDB" id="A0A291MX04"/>
<organism evidence="1 3">
    <name type="scientific">Sphingobium yanoikuyae</name>
    <name type="common">Sphingomonas yanoikuyae</name>
    <dbReference type="NCBI Taxonomy" id="13690"/>
    <lineage>
        <taxon>Bacteria</taxon>
        <taxon>Pseudomonadati</taxon>
        <taxon>Pseudomonadota</taxon>
        <taxon>Alphaproteobacteria</taxon>
        <taxon>Sphingomonadales</taxon>
        <taxon>Sphingomonadaceae</taxon>
        <taxon>Sphingobium</taxon>
    </lineage>
</organism>
<dbReference type="EMBL" id="CP023741">
    <property type="protein sequence ID" value="ATI79450.1"/>
    <property type="molecule type" value="Genomic_DNA"/>
</dbReference>
<dbReference type="Proteomes" id="UP000219422">
    <property type="component" value="Chromosome"/>
</dbReference>